<reference evidence="2 4" key="2">
    <citation type="submission" date="2016-10" db="EMBL/GenBank/DDBJ databases">
        <authorList>
            <person name="Varghese N."/>
            <person name="Submissions S."/>
        </authorList>
    </citation>
    <scope>NUCLEOTIDE SEQUENCE [LARGE SCALE GENOMIC DNA]</scope>
    <source>
        <strain evidence="2 4">BS2773</strain>
    </source>
</reference>
<dbReference type="Proteomes" id="UP000181661">
    <property type="component" value="Unassembled WGS sequence"/>
</dbReference>
<evidence type="ECO:0000313" key="1">
    <source>
        <dbReference type="EMBL" id="OIN53152.1"/>
    </source>
</evidence>
<protein>
    <submittedName>
        <fullName evidence="1">Uncharacterized protein</fullName>
    </submittedName>
</protein>
<comment type="caution">
    <text evidence="1">The sequence shown here is derived from an EMBL/GenBank/DDBJ whole genome shotgun (WGS) entry which is preliminary data.</text>
</comment>
<reference evidence="1 3" key="1">
    <citation type="submission" date="2016-08" db="EMBL/GenBank/DDBJ databases">
        <title>Draft genome sequence of Pseudomonas costantinii LMG 22119, type strain isolated from cultivated mushroom (Agaricus bisporus) sporophores.</title>
        <authorList>
            <person name="Tambong J.T."/>
        </authorList>
    </citation>
    <scope>NUCLEOTIDE SEQUENCE [LARGE SCALE GENOMIC DNA]</scope>
    <source>
        <strain evidence="1 3">LMG 22119</strain>
    </source>
</reference>
<gene>
    <name evidence="1" type="ORF">BFL40_11995</name>
    <name evidence="2" type="ORF">SAMN04515675_0286</name>
</gene>
<accession>A0A1S2V303</accession>
<sequence length="71" mass="7975">MNIEITKARTLPCWVVHLDDLAVNFNSLEQANAFVAQLNVRIAAPHVWPHAGPREIFERTLAPRQVAAAFK</sequence>
<dbReference type="EMBL" id="MDDR01000022">
    <property type="protein sequence ID" value="OIN53152.1"/>
    <property type="molecule type" value="Genomic_DNA"/>
</dbReference>
<dbReference type="AlphaFoldDB" id="A0A1S2V303"/>
<dbReference type="OrthoDB" id="6914473at2"/>
<dbReference type="EMBL" id="FNTS01000002">
    <property type="protein sequence ID" value="SED21402.1"/>
    <property type="molecule type" value="Genomic_DNA"/>
</dbReference>
<name>A0A1S2V303_9PSED</name>
<evidence type="ECO:0000313" key="3">
    <source>
        <dbReference type="Proteomes" id="UP000181661"/>
    </source>
</evidence>
<organism evidence="1 3">
    <name type="scientific">Pseudomonas costantinii</name>
    <dbReference type="NCBI Taxonomy" id="168469"/>
    <lineage>
        <taxon>Bacteria</taxon>
        <taxon>Pseudomonadati</taxon>
        <taxon>Pseudomonadota</taxon>
        <taxon>Gammaproteobacteria</taxon>
        <taxon>Pseudomonadales</taxon>
        <taxon>Pseudomonadaceae</taxon>
        <taxon>Pseudomonas</taxon>
    </lineage>
</organism>
<dbReference type="RefSeq" id="WP_071484190.1">
    <property type="nucleotide sequence ID" value="NZ_FNTS01000002.1"/>
</dbReference>
<dbReference type="Proteomes" id="UP000182179">
    <property type="component" value="Unassembled WGS sequence"/>
</dbReference>
<evidence type="ECO:0000313" key="4">
    <source>
        <dbReference type="Proteomes" id="UP000182179"/>
    </source>
</evidence>
<proteinExistence type="predicted"/>
<keyword evidence="4" id="KW-1185">Reference proteome</keyword>
<evidence type="ECO:0000313" key="2">
    <source>
        <dbReference type="EMBL" id="SED21402.1"/>
    </source>
</evidence>